<proteinExistence type="predicted"/>
<dbReference type="Pfam" id="PF13358">
    <property type="entry name" value="DDE_3"/>
    <property type="match status" value="1"/>
</dbReference>
<dbReference type="Pfam" id="PF13384">
    <property type="entry name" value="HTH_23"/>
    <property type="match status" value="1"/>
</dbReference>
<dbReference type="Proteomes" id="UP001519309">
    <property type="component" value="Unassembled WGS sequence"/>
</dbReference>
<feature type="domain" description="Tc1-like transposase DDE" evidence="1">
    <location>
        <begin position="173"/>
        <end position="319"/>
    </location>
</feature>
<keyword evidence="4" id="KW-1185">Reference proteome</keyword>
<dbReference type="NCBIfam" id="NF033545">
    <property type="entry name" value="transpos_IS630"/>
    <property type="match status" value="1"/>
</dbReference>
<comment type="caution">
    <text evidence="3">The sequence shown here is derived from an EMBL/GenBank/DDBJ whole genome shotgun (WGS) entry which is preliminary data.</text>
</comment>
<sequence length="357" mass="40636">MRYPDGGGLTGEQRKRREEVRMRAVDLFEEAIEVQRIARELRVSGKSVYQWRRVWRTGGREELRSKGPSGCDCRLGPHLQAKLAMWLDEGLAAHGWSDDQVWTASRVGRLIRRKFHLSYSVSGVTRLLHRMGYSVQVPDRPAAERDEEAVAAWREVTWREVKAVRATAGAWICFEDEAGVTGRPHKGRTWGRRGITPRVKVSGRSRGRLSVAGLLCYRPGLPARLCYRLRRHTGRKGERRSLSERDYIHLLDGAHHLLKAPLIMVWDRLSTHVSKTMKALAAAREWVTVVLLPGYAPDLNPVEALWAHIKRSLANLAARTLTKLETILRRRLKALQYRHGVLGGFLEAAGLILERPH</sequence>
<evidence type="ECO:0000313" key="3">
    <source>
        <dbReference type="EMBL" id="MBP2054310.1"/>
    </source>
</evidence>
<dbReference type="SUPFAM" id="SSF46689">
    <property type="entry name" value="Homeodomain-like"/>
    <property type="match status" value="1"/>
</dbReference>
<name>A0ABS4M3Q6_9ACTN</name>
<dbReference type="InterPro" id="IPR025959">
    <property type="entry name" value="Winged_HTH_dom"/>
</dbReference>
<dbReference type="RefSeq" id="WP_107407372.1">
    <property type="nucleotide sequence ID" value="NZ_CP016279.1"/>
</dbReference>
<dbReference type="EMBL" id="JAGGLP010000020">
    <property type="protein sequence ID" value="MBP2054310.1"/>
    <property type="molecule type" value="Genomic_DNA"/>
</dbReference>
<evidence type="ECO:0000259" key="1">
    <source>
        <dbReference type="Pfam" id="PF13358"/>
    </source>
</evidence>
<protein>
    <submittedName>
        <fullName evidence="3">Transposase</fullName>
    </submittedName>
</protein>
<dbReference type="InterPro" id="IPR038717">
    <property type="entry name" value="Tc1-like_DDE_dom"/>
</dbReference>
<dbReference type="Pfam" id="PF13592">
    <property type="entry name" value="HTH_33"/>
    <property type="match status" value="1"/>
</dbReference>
<dbReference type="Gene3D" id="3.30.420.10">
    <property type="entry name" value="Ribonuclease H-like superfamily/Ribonuclease H"/>
    <property type="match status" value="1"/>
</dbReference>
<evidence type="ECO:0000259" key="2">
    <source>
        <dbReference type="Pfam" id="PF13592"/>
    </source>
</evidence>
<reference evidence="3 4" key="1">
    <citation type="submission" date="2021-03" db="EMBL/GenBank/DDBJ databases">
        <title>Genomic Encyclopedia of Type Strains, Phase IV (KMG-IV): sequencing the most valuable type-strain genomes for metagenomic binning, comparative biology and taxonomic classification.</title>
        <authorList>
            <person name="Goeker M."/>
        </authorList>
    </citation>
    <scope>NUCLEOTIDE SEQUENCE [LARGE SCALE GENOMIC DNA]</scope>
    <source>
        <strain evidence="3 4">DSM 40499</strain>
    </source>
</reference>
<dbReference type="InterPro" id="IPR036397">
    <property type="entry name" value="RNaseH_sf"/>
</dbReference>
<gene>
    <name evidence="3" type="ORF">J2Z21_007313</name>
</gene>
<dbReference type="InterPro" id="IPR047655">
    <property type="entry name" value="Transpos_IS630-like"/>
</dbReference>
<organism evidence="3 4">
    <name type="scientific">Streptomyces griseochromogenes</name>
    <dbReference type="NCBI Taxonomy" id="68214"/>
    <lineage>
        <taxon>Bacteria</taxon>
        <taxon>Bacillati</taxon>
        <taxon>Actinomycetota</taxon>
        <taxon>Actinomycetes</taxon>
        <taxon>Kitasatosporales</taxon>
        <taxon>Streptomycetaceae</taxon>
        <taxon>Streptomyces</taxon>
    </lineage>
</organism>
<feature type="domain" description="Winged helix-turn helix" evidence="2">
    <location>
        <begin position="98"/>
        <end position="155"/>
    </location>
</feature>
<accession>A0ABS4M3Q6</accession>
<dbReference type="InterPro" id="IPR009057">
    <property type="entry name" value="Homeodomain-like_sf"/>
</dbReference>
<evidence type="ECO:0000313" key="4">
    <source>
        <dbReference type="Proteomes" id="UP001519309"/>
    </source>
</evidence>